<dbReference type="Proteomes" id="UP000593626">
    <property type="component" value="Chromosome"/>
</dbReference>
<dbReference type="EMBL" id="CP049742">
    <property type="protein sequence ID" value="QPC47775.1"/>
    <property type="molecule type" value="Genomic_DNA"/>
</dbReference>
<organism evidence="1 2">
    <name type="scientific">Mangrovibacillus cuniculi</name>
    <dbReference type="NCBI Taxonomy" id="2593652"/>
    <lineage>
        <taxon>Bacteria</taxon>
        <taxon>Bacillati</taxon>
        <taxon>Bacillota</taxon>
        <taxon>Bacilli</taxon>
        <taxon>Bacillales</taxon>
        <taxon>Bacillaceae</taxon>
        <taxon>Mangrovibacillus</taxon>
    </lineage>
</organism>
<evidence type="ECO:0000313" key="2">
    <source>
        <dbReference type="Proteomes" id="UP000593626"/>
    </source>
</evidence>
<proteinExistence type="predicted"/>
<gene>
    <name evidence="1" type="ORF">G8O30_12820</name>
</gene>
<dbReference type="AlphaFoldDB" id="A0A7S8CD29"/>
<name>A0A7S8CD29_9BACI</name>
<evidence type="ECO:0000313" key="1">
    <source>
        <dbReference type="EMBL" id="QPC47775.1"/>
    </source>
</evidence>
<keyword evidence="2" id="KW-1185">Reference proteome</keyword>
<dbReference type="KEGG" id="mcui:G8O30_12820"/>
<sequence>MLIKSVLLVGSLVSGGAEEEQTEKVNPPILVQQEESPTTVGTMWIPYDHDPDWFYKKP</sequence>
<accession>A0A7S8CD29</accession>
<dbReference type="RefSeq" id="WP_239672452.1">
    <property type="nucleotide sequence ID" value="NZ_CP049742.1"/>
</dbReference>
<protein>
    <submittedName>
        <fullName evidence="1">Uncharacterized protein</fullName>
    </submittedName>
</protein>
<reference evidence="1 2" key="1">
    <citation type="submission" date="2019-07" db="EMBL/GenBank/DDBJ databases">
        <title>Genome sequence of 2 isolates from Red Sea Mangroves.</title>
        <authorList>
            <person name="Sefrji F."/>
            <person name="Michoud G."/>
            <person name="Merlino G."/>
            <person name="Daffonchio D."/>
        </authorList>
    </citation>
    <scope>NUCLEOTIDE SEQUENCE [LARGE SCALE GENOMIC DNA]</scope>
    <source>
        <strain evidence="1 2">R1DC41</strain>
    </source>
</reference>